<dbReference type="OrthoDB" id="8421503at2"/>
<comment type="subunit">
    <text evidence="10">Forms a ring-shaped head-to-tail homodimer around DNA.</text>
</comment>
<dbReference type="InterPro" id="IPR022637">
    <property type="entry name" value="DNA_polIII_beta_cen"/>
</dbReference>
<name>A0A9X0YV37_9BACI</name>
<keyword evidence="8 10" id="KW-0239">DNA-directed DNA polymerase</keyword>
<organism evidence="14 15">
    <name type="scientific">Oceanobacillus polygoni</name>
    <dbReference type="NCBI Taxonomy" id="1235259"/>
    <lineage>
        <taxon>Bacteria</taxon>
        <taxon>Bacillati</taxon>
        <taxon>Bacillota</taxon>
        <taxon>Bacilli</taxon>
        <taxon>Bacillales</taxon>
        <taxon>Bacillaceae</taxon>
        <taxon>Oceanobacillus</taxon>
    </lineage>
</organism>
<keyword evidence="5 10" id="KW-0808">Transferase</keyword>
<evidence type="ECO:0000313" key="14">
    <source>
        <dbReference type="EMBL" id="MBP2078591.1"/>
    </source>
</evidence>
<feature type="domain" description="DNA polymerase III beta sliding clamp central" evidence="12">
    <location>
        <begin position="137"/>
        <end position="251"/>
    </location>
</feature>
<dbReference type="Gene3D" id="3.10.150.10">
    <property type="entry name" value="DNA Polymerase III, subunit A, domain 2"/>
    <property type="match status" value="1"/>
</dbReference>
<gene>
    <name evidence="14" type="ORF">J2Z64_002855</name>
</gene>
<dbReference type="Pfam" id="PF02767">
    <property type="entry name" value="DNA_pol3_beta_2"/>
    <property type="match status" value="1"/>
</dbReference>
<keyword evidence="9" id="KW-0238">DNA-binding</keyword>
<dbReference type="SUPFAM" id="SSF55979">
    <property type="entry name" value="DNA clamp"/>
    <property type="match status" value="3"/>
</dbReference>
<evidence type="ECO:0000256" key="7">
    <source>
        <dbReference type="ARBA" id="ARBA00022705"/>
    </source>
</evidence>
<dbReference type="PANTHER" id="PTHR30478">
    <property type="entry name" value="DNA POLYMERASE III SUBUNIT BETA"/>
    <property type="match status" value="1"/>
</dbReference>
<dbReference type="GO" id="GO:0003677">
    <property type="term" value="F:DNA binding"/>
    <property type="evidence" value="ECO:0007669"/>
    <property type="project" value="UniProtKB-UniRule"/>
</dbReference>
<dbReference type="GO" id="GO:0003887">
    <property type="term" value="F:DNA-directed DNA polymerase activity"/>
    <property type="evidence" value="ECO:0007669"/>
    <property type="project" value="UniProtKB-UniRule"/>
</dbReference>
<dbReference type="AlphaFoldDB" id="A0A9X0YV37"/>
<dbReference type="GO" id="GO:0008408">
    <property type="term" value="F:3'-5' exonuclease activity"/>
    <property type="evidence" value="ECO:0007669"/>
    <property type="project" value="InterPro"/>
</dbReference>
<evidence type="ECO:0000259" key="12">
    <source>
        <dbReference type="Pfam" id="PF02767"/>
    </source>
</evidence>
<dbReference type="CDD" id="cd00140">
    <property type="entry name" value="beta_clamp"/>
    <property type="match status" value="1"/>
</dbReference>
<evidence type="ECO:0000256" key="2">
    <source>
        <dbReference type="ARBA" id="ARBA00010752"/>
    </source>
</evidence>
<evidence type="ECO:0000256" key="5">
    <source>
        <dbReference type="ARBA" id="ARBA00022679"/>
    </source>
</evidence>
<sequence>MKFIIKRDRLIAGIQDVMKAISSRTVIPILTGMKIEAKQHGITLTGSDSDISIESYIPAEEDDMVYVEQIEEGSIVLQAKYFPDIIRKLPENTVEIEVDSNLKVTIRSGKAEFNLNAQDAEEYPHLPKLQTDDSFEMPIDLLKSMIKQTVFAVSTMETRPILTGVNLKLVDKILAFTATDSHRLAKREIPVADANIEFQQIVVPGKSLNELYKILDDTEETVEISVTNNQILFRTKHLNFLSRLLDGNYPETSRLIPEQSKTKIQVKTKELLNTIDRASLLAKEERNNVVRLFTPNDSIIEISSNSPEVGNVVEEIGIQAMEGEELKISFSSKYMIDALKAIEYDEVIIEFTGAMRPFVIHPLNEDSILQLILPVRTF</sequence>
<dbReference type="Gene3D" id="3.70.10.10">
    <property type="match status" value="1"/>
</dbReference>
<dbReference type="PIRSF" id="PIRSF000804">
    <property type="entry name" value="DNA_pol_III_b"/>
    <property type="match status" value="1"/>
</dbReference>
<protein>
    <recommendedName>
        <fullName evidence="3 10">Beta sliding clamp</fullName>
    </recommendedName>
</protein>
<evidence type="ECO:0000256" key="10">
    <source>
        <dbReference type="PIRNR" id="PIRNR000804"/>
    </source>
</evidence>
<keyword evidence="7 10" id="KW-0235">DNA replication</keyword>
<dbReference type="Pfam" id="PF02768">
    <property type="entry name" value="DNA_pol3_beta_3"/>
    <property type="match status" value="1"/>
</dbReference>
<feature type="domain" description="DNA polymerase III beta sliding clamp N-terminal" evidence="11">
    <location>
        <begin position="1"/>
        <end position="127"/>
    </location>
</feature>
<evidence type="ECO:0000256" key="4">
    <source>
        <dbReference type="ARBA" id="ARBA00022490"/>
    </source>
</evidence>
<dbReference type="FunFam" id="3.10.150.10:FF:000007">
    <property type="entry name" value="Beta sliding clamp"/>
    <property type="match status" value="1"/>
</dbReference>
<keyword evidence="6 10" id="KW-0548">Nucleotidyltransferase</keyword>
<dbReference type="GO" id="GO:0009360">
    <property type="term" value="C:DNA polymerase III complex"/>
    <property type="evidence" value="ECO:0007669"/>
    <property type="project" value="InterPro"/>
</dbReference>
<evidence type="ECO:0000259" key="13">
    <source>
        <dbReference type="Pfam" id="PF02768"/>
    </source>
</evidence>
<dbReference type="GO" id="GO:0006271">
    <property type="term" value="P:DNA strand elongation involved in DNA replication"/>
    <property type="evidence" value="ECO:0007669"/>
    <property type="project" value="TreeGrafter"/>
</dbReference>
<evidence type="ECO:0000256" key="3">
    <source>
        <dbReference type="ARBA" id="ARBA00021035"/>
    </source>
</evidence>
<dbReference type="InterPro" id="IPR046938">
    <property type="entry name" value="DNA_clamp_sf"/>
</dbReference>
<dbReference type="Pfam" id="PF00712">
    <property type="entry name" value="DNA_pol3_beta"/>
    <property type="match status" value="1"/>
</dbReference>
<dbReference type="Proteomes" id="UP001138793">
    <property type="component" value="Unassembled WGS sequence"/>
</dbReference>
<evidence type="ECO:0000256" key="9">
    <source>
        <dbReference type="ARBA" id="ARBA00023125"/>
    </source>
</evidence>
<dbReference type="InterPro" id="IPR022634">
    <property type="entry name" value="DNA_polIII_beta_N"/>
</dbReference>
<accession>A0A9X0YV37</accession>
<comment type="subcellular location">
    <subcellularLocation>
        <location evidence="1 10">Cytoplasm</location>
    </subcellularLocation>
</comment>
<keyword evidence="15" id="KW-1185">Reference proteome</keyword>
<feature type="domain" description="DNA polymerase III beta sliding clamp C-terminal" evidence="13">
    <location>
        <begin position="254"/>
        <end position="376"/>
    </location>
</feature>
<evidence type="ECO:0000259" key="11">
    <source>
        <dbReference type="Pfam" id="PF00712"/>
    </source>
</evidence>
<evidence type="ECO:0000256" key="8">
    <source>
        <dbReference type="ARBA" id="ARBA00022932"/>
    </source>
</evidence>
<dbReference type="NCBIfam" id="TIGR00663">
    <property type="entry name" value="dnan"/>
    <property type="match status" value="1"/>
</dbReference>
<dbReference type="RefSeq" id="WP_149475852.1">
    <property type="nucleotide sequence ID" value="NZ_JAGGMB010000009.1"/>
</dbReference>
<keyword evidence="4 10" id="KW-0963">Cytoplasm</keyword>
<proteinExistence type="inferred from homology"/>
<dbReference type="InterPro" id="IPR022635">
    <property type="entry name" value="DNA_polIII_beta_C"/>
</dbReference>
<evidence type="ECO:0000256" key="6">
    <source>
        <dbReference type="ARBA" id="ARBA00022695"/>
    </source>
</evidence>
<comment type="caution">
    <text evidence="14">The sequence shown here is derived from an EMBL/GenBank/DDBJ whole genome shotgun (WGS) entry which is preliminary data.</text>
</comment>
<comment type="similarity">
    <text evidence="2 10">Belongs to the beta sliding clamp family.</text>
</comment>
<evidence type="ECO:0000256" key="1">
    <source>
        <dbReference type="ARBA" id="ARBA00004496"/>
    </source>
</evidence>
<comment type="function">
    <text evidence="10">Confers DNA tethering and processivity to DNA polymerases and other proteins. Acts as a clamp, forming a ring around DNA (a reaction catalyzed by the clamp-loading complex) which diffuses in an ATP-independent manner freely and bidirectionally along dsDNA. Initially characterized for its ability to contact the catalytic subunit of DNA polymerase III (Pol III), a complex, multichain enzyme responsible for most of the replicative synthesis in bacteria; Pol III exhibits 3'-5' exonuclease proofreading activity. The beta chain is required for initiation of replication as well as for processivity of DNA replication.</text>
</comment>
<dbReference type="GO" id="GO:0005737">
    <property type="term" value="C:cytoplasm"/>
    <property type="evidence" value="ECO:0007669"/>
    <property type="project" value="UniProtKB-SubCell"/>
</dbReference>
<dbReference type="SMART" id="SM00480">
    <property type="entry name" value="POL3Bc"/>
    <property type="match status" value="1"/>
</dbReference>
<dbReference type="EMBL" id="JAGGMB010000009">
    <property type="protein sequence ID" value="MBP2078591.1"/>
    <property type="molecule type" value="Genomic_DNA"/>
</dbReference>
<dbReference type="PANTHER" id="PTHR30478:SF0">
    <property type="entry name" value="BETA SLIDING CLAMP"/>
    <property type="match status" value="1"/>
</dbReference>
<evidence type="ECO:0000313" key="15">
    <source>
        <dbReference type="Proteomes" id="UP001138793"/>
    </source>
</evidence>
<reference evidence="14" key="1">
    <citation type="submission" date="2021-03" db="EMBL/GenBank/DDBJ databases">
        <title>Genomic Encyclopedia of Type Strains, Phase IV (KMG-IV): sequencing the most valuable type-strain genomes for metagenomic binning, comparative biology and taxonomic classification.</title>
        <authorList>
            <person name="Goeker M."/>
        </authorList>
    </citation>
    <scope>NUCLEOTIDE SEQUENCE</scope>
    <source>
        <strain evidence="14">DSM 107338</strain>
    </source>
</reference>
<dbReference type="InterPro" id="IPR001001">
    <property type="entry name" value="DNA_polIII_beta"/>
</dbReference>